<accession>A0A9P8XW84</accession>
<feature type="region of interest" description="Disordered" evidence="1">
    <location>
        <begin position="493"/>
        <end position="519"/>
    </location>
</feature>
<dbReference type="AlphaFoldDB" id="A0A9P8XW84"/>
<evidence type="ECO:0000259" key="2">
    <source>
        <dbReference type="Pfam" id="PF06985"/>
    </source>
</evidence>
<sequence>MPHLKHPYEHNACVQTLASSFPATPCRPRSRSVSGGPRQTPQWPSHDQRRTGSAAEITADTLMADSRIVDSVGVALASVTYSRVFSLVGAEVGLDPPLWLCDPCKALVQSPPPPIHQNDVLSAVGATPPESYWRLHHANLFQLVDCCFGWEPSIPRRYCQLCQVIWRGIRRQLAGRRAETTEGRSRCNPSRDPLHDWLGSPSYLNCHVGLRTARVFTRNGCDLNFNIPLPPPSRYGERWFSLLVRPTHRPRSESLLSSYTGSAQVFKQIRDWIDTCHENHHLCQDESHPFEDQPTRLIQVDRATNQVRLIDTMLCAGLSISGVVTGTTVEKPDMAEDSAEVKAYGRASQALPYVALSYRWGIVSSSSRLLLTANTERSLRAGVSMADLPRTIQDACAAVLGLGYQYLWVDRLCIFQDSSEDWNREATRMAQVYKHAVLVLAASCAVDEDAPLFRNRGPAGGGVQPLWLCSIPLALDIWPTKKGHSAEMMGEFRPQKQRREQDGYSIDSHHANEDDPLNGKLGHLASRGWAYQERVLAKRIAHFSSEEIHWECHTLEQSESNSNRQTYGLERPTVDMLDPNVHWDMHYNWCSLVTPYSSRKLTFPKDRLPALSGLAKETKDAVRQDVPAEAYYAGLWRSTFIADLCWGTSFNEPRGPLDVYTAPSWSWASHGGRVGWSIVATARADVYPLVSLQDVNLQHPGGDVYGVVDDGWVILRGHCLPVSIGLAGPGSPSLGSPARISAQGRHGGISAFAMAVNGAVELEALSKRAQAGSLDVQCLPVCKGDDKRQEFECWCLLLAPRGALKYNRVEDRTLKSPSVASTVEYERVGWIGFQVTDKKGWDNWLAGHPREDVVIW</sequence>
<dbReference type="PANTHER" id="PTHR33112">
    <property type="entry name" value="DOMAIN PROTEIN, PUTATIVE-RELATED"/>
    <property type="match status" value="1"/>
</dbReference>
<feature type="region of interest" description="Disordered" evidence="1">
    <location>
        <begin position="23"/>
        <end position="53"/>
    </location>
</feature>
<dbReference type="RefSeq" id="XP_046006738.1">
    <property type="nucleotide sequence ID" value="XM_046155557.1"/>
</dbReference>
<feature type="domain" description="Heterokaryon incompatibility" evidence="2">
    <location>
        <begin position="353"/>
        <end position="456"/>
    </location>
</feature>
<dbReference type="Pfam" id="PF06985">
    <property type="entry name" value="HET"/>
    <property type="match status" value="1"/>
</dbReference>
<dbReference type="EMBL" id="JAGTJQ010000011">
    <property type="protein sequence ID" value="KAH7018471.1"/>
    <property type="molecule type" value="Genomic_DNA"/>
</dbReference>
<gene>
    <name evidence="3" type="ORF">B0I36DRAFT_336011</name>
</gene>
<protein>
    <submittedName>
        <fullName evidence="3">Heterokaryon incompatibility protein-domain-containing protein</fullName>
    </submittedName>
</protein>
<keyword evidence="4" id="KW-1185">Reference proteome</keyword>
<dbReference type="OrthoDB" id="2958217at2759"/>
<dbReference type="PANTHER" id="PTHR33112:SF15">
    <property type="entry name" value="HETEROKARYON INCOMPATIBILITY DOMAIN-CONTAINING PROTEIN"/>
    <property type="match status" value="1"/>
</dbReference>
<feature type="compositionally biased region" description="Basic and acidic residues" evidence="1">
    <location>
        <begin position="493"/>
        <end position="513"/>
    </location>
</feature>
<name>A0A9P8XW84_9PEZI</name>
<evidence type="ECO:0000313" key="4">
    <source>
        <dbReference type="Proteomes" id="UP000756346"/>
    </source>
</evidence>
<proteinExistence type="predicted"/>
<dbReference type="InterPro" id="IPR010730">
    <property type="entry name" value="HET"/>
</dbReference>
<reference evidence="3" key="1">
    <citation type="journal article" date="2021" name="Nat. Commun.">
        <title>Genetic determinants of endophytism in the Arabidopsis root mycobiome.</title>
        <authorList>
            <person name="Mesny F."/>
            <person name="Miyauchi S."/>
            <person name="Thiergart T."/>
            <person name="Pickel B."/>
            <person name="Atanasova L."/>
            <person name="Karlsson M."/>
            <person name="Huettel B."/>
            <person name="Barry K.W."/>
            <person name="Haridas S."/>
            <person name="Chen C."/>
            <person name="Bauer D."/>
            <person name="Andreopoulos W."/>
            <person name="Pangilinan J."/>
            <person name="LaButti K."/>
            <person name="Riley R."/>
            <person name="Lipzen A."/>
            <person name="Clum A."/>
            <person name="Drula E."/>
            <person name="Henrissat B."/>
            <person name="Kohler A."/>
            <person name="Grigoriev I.V."/>
            <person name="Martin F.M."/>
            <person name="Hacquard S."/>
        </authorList>
    </citation>
    <scope>NUCLEOTIDE SEQUENCE</scope>
    <source>
        <strain evidence="3">MPI-CAGE-CH-0230</strain>
    </source>
</reference>
<organism evidence="3 4">
    <name type="scientific">Microdochium trichocladiopsis</name>
    <dbReference type="NCBI Taxonomy" id="1682393"/>
    <lineage>
        <taxon>Eukaryota</taxon>
        <taxon>Fungi</taxon>
        <taxon>Dikarya</taxon>
        <taxon>Ascomycota</taxon>
        <taxon>Pezizomycotina</taxon>
        <taxon>Sordariomycetes</taxon>
        <taxon>Xylariomycetidae</taxon>
        <taxon>Xylariales</taxon>
        <taxon>Microdochiaceae</taxon>
        <taxon>Microdochium</taxon>
    </lineage>
</organism>
<dbReference type="GeneID" id="70185103"/>
<comment type="caution">
    <text evidence="3">The sequence shown here is derived from an EMBL/GenBank/DDBJ whole genome shotgun (WGS) entry which is preliminary data.</text>
</comment>
<dbReference type="Proteomes" id="UP000756346">
    <property type="component" value="Unassembled WGS sequence"/>
</dbReference>
<evidence type="ECO:0000313" key="3">
    <source>
        <dbReference type="EMBL" id="KAH7018471.1"/>
    </source>
</evidence>
<evidence type="ECO:0000256" key="1">
    <source>
        <dbReference type="SAM" id="MobiDB-lite"/>
    </source>
</evidence>